<feature type="domain" description="Response regulatory" evidence="3">
    <location>
        <begin position="2"/>
        <end position="119"/>
    </location>
</feature>
<evidence type="ECO:0000313" key="4">
    <source>
        <dbReference type="EMBL" id="RQW64367.1"/>
    </source>
</evidence>
<reference evidence="4 5" key="1">
    <citation type="submission" date="2018-11" db="EMBL/GenBank/DDBJ databases">
        <title>Vibrio LJC006 sp. nov., isolated from seawater during the bloom of the enteromorpha.</title>
        <authorList>
            <person name="Liang J."/>
        </authorList>
    </citation>
    <scope>NUCLEOTIDE SEQUENCE [LARGE SCALE GENOMIC DNA]</scope>
    <source>
        <strain evidence="4 5">LJC006</strain>
    </source>
</reference>
<accession>A0A3N9TJD5</accession>
<dbReference type="InterPro" id="IPR001789">
    <property type="entry name" value="Sig_transdc_resp-reg_receiver"/>
</dbReference>
<keyword evidence="5" id="KW-1185">Reference proteome</keyword>
<gene>
    <name evidence="4" type="ORF">EES38_07255</name>
</gene>
<dbReference type="SMART" id="SM00448">
    <property type="entry name" value="REC"/>
    <property type="match status" value="1"/>
</dbReference>
<dbReference type="GO" id="GO:0000160">
    <property type="term" value="P:phosphorelay signal transduction system"/>
    <property type="evidence" value="ECO:0007669"/>
    <property type="project" value="InterPro"/>
</dbReference>
<dbReference type="RefSeq" id="WP_124936487.1">
    <property type="nucleotide sequence ID" value="NZ_RJVQ01000002.1"/>
</dbReference>
<name>A0A3N9TJD5_9VIBR</name>
<evidence type="ECO:0000256" key="1">
    <source>
        <dbReference type="ARBA" id="ARBA00022553"/>
    </source>
</evidence>
<keyword evidence="1 2" id="KW-0597">Phosphoprotein</keyword>
<protein>
    <submittedName>
        <fullName evidence="4">Response regulator</fullName>
    </submittedName>
</protein>
<evidence type="ECO:0000256" key="2">
    <source>
        <dbReference type="PROSITE-ProRule" id="PRU00169"/>
    </source>
</evidence>
<proteinExistence type="predicted"/>
<dbReference type="PROSITE" id="PS50110">
    <property type="entry name" value="RESPONSE_REGULATORY"/>
    <property type="match status" value="1"/>
</dbReference>
<dbReference type="Pfam" id="PF00072">
    <property type="entry name" value="Response_reg"/>
    <property type="match status" value="1"/>
</dbReference>
<dbReference type="OrthoDB" id="9800897at2"/>
<dbReference type="Proteomes" id="UP000281112">
    <property type="component" value="Unassembled WGS sequence"/>
</dbReference>
<organism evidence="4 5">
    <name type="scientific">Vibrio viridaestus</name>
    <dbReference type="NCBI Taxonomy" id="2487322"/>
    <lineage>
        <taxon>Bacteria</taxon>
        <taxon>Pseudomonadati</taxon>
        <taxon>Pseudomonadota</taxon>
        <taxon>Gammaproteobacteria</taxon>
        <taxon>Vibrionales</taxon>
        <taxon>Vibrionaceae</taxon>
        <taxon>Vibrio</taxon>
    </lineage>
</organism>
<dbReference type="PANTHER" id="PTHR44591">
    <property type="entry name" value="STRESS RESPONSE REGULATOR PROTEIN 1"/>
    <property type="match status" value="1"/>
</dbReference>
<evidence type="ECO:0000259" key="3">
    <source>
        <dbReference type="PROSITE" id="PS50110"/>
    </source>
</evidence>
<dbReference type="EMBL" id="RJVQ01000002">
    <property type="protein sequence ID" value="RQW64367.1"/>
    <property type="molecule type" value="Genomic_DNA"/>
</dbReference>
<evidence type="ECO:0000313" key="5">
    <source>
        <dbReference type="Proteomes" id="UP000281112"/>
    </source>
</evidence>
<dbReference type="InterPro" id="IPR011006">
    <property type="entry name" value="CheY-like_superfamily"/>
</dbReference>
<dbReference type="Gene3D" id="3.40.50.2300">
    <property type="match status" value="1"/>
</dbReference>
<dbReference type="InterPro" id="IPR050595">
    <property type="entry name" value="Bact_response_regulator"/>
</dbReference>
<sequence length="299" mass="33771">MNILVVDDSKATLEIVRRALMKFDYRRLEIKKLDNPLEALSLLKSWQPDIILTDWHMPEMSGLEFIQAVMKLDLAIKVGMITTVDDELMVRQAKKAGASFVLAKPFDDAELHRHLLRVVQETEDAQIIPDHDSGGYSEGIALPKLPQLEKLLKKVIGSSVRINKIHPQAFDNSKLPCLAAIYIDEETHKTRAVALLDIYAICVFSSRNPDLNEQRLKSMMLEKNVEDEVLATCKKVLVNTSLAFLDQHSRKSLKLKSLNVFHDSFEKLEALFNAADGRRIDFSCQVEGLAQGKVTMIGF</sequence>
<dbReference type="AlphaFoldDB" id="A0A3N9TJD5"/>
<feature type="modified residue" description="4-aspartylphosphate" evidence="2">
    <location>
        <position position="54"/>
    </location>
</feature>
<dbReference type="SUPFAM" id="SSF52172">
    <property type="entry name" value="CheY-like"/>
    <property type="match status" value="1"/>
</dbReference>
<dbReference type="PANTHER" id="PTHR44591:SF23">
    <property type="entry name" value="CHEY SUBFAMILY"/>
    <property type="match status" value="1"/>
</dbReference>
<comment type="caution">
    <text evidence="4">The sequence shown here is derived from an EMBL/GenBank/DDBJ whole genome shotgun (WGS) entry which is preliminary data.</text>
</comment>